<organism evidence="4 5">
    <name type="scientific">Staphylococcus phage vB_SscM-1</name>
    <dbReference type="NCBI Taxonomy" id="1868844"/>
    <lineage>
        <taxon>Viruses</taxon>
        <taxon>Duplodnaviria</taxon>
        <taxon>Heunggongvirae</taxon>
        <taxon>Uroviricota</taxon>
        <taxon>Caudoviricetes</taxon>
        <taxon>Herelleviridae</taxon>
        <taxon>Twortvirinae</taxon>
        <taxon>Sciuriunavirus</taxon>
        <taxon>Sciuriunavirus SscM1</taxon>
    </lineage>
</organism>
<accession>A0A1X9I9L1</accession>
<dbReference type="SUPFAM" id="SSF54001">
    <property type="entry name" value="Cysteine proteinases"/>
    <property type="match status" value="1"/>
</dbReference>
<dbReference type="GO" id="GO:0001897">
    <property type="term" value="P:symbiont-mediated cytolysis of host cell"/>
    <property type="evidence" value="ECO:0007669"/>
    <property type="project" value="UniProtKB-ARBA"/>
</dbReference>
<evidence type="ECO:0000313" key="4">
    <source>
        <dbReference type="EMBL" id="ANT44774.1"/>
    </source>
</evidence>
<dbReference type="EMBL" id="KX171212">
    <property type="protein sequence ID" value="ANT44774.1"/>
    <property type="molecule type" value="Genomic_DNA"/>
</dbReference>
<proteinExistence type="predicted"/>
<dbReference type="Proteomes" id="UP000224459">
    <property type="component" value="Segment"/>
</dbReference>
<dbReference type="InterPro" id="IPR038765">
    <property type="entry name" value="Papain-like_cys_pep_sf"/>
</dbReference>
<protein>
    <submittedName>
        <fullName evidence="4">Tail lysin</fullName>
    </submittedName>
</protein>
<evidence type="ECO:0000256" key="1">
    <source>
        <dbReference type="ARBA" id="ARBA00022529"/>
    </source>
</evidence>
<feature type="region of interest" description="Disordered" evidence="2">
    <location>
        <begin position="330"/>
        <end position="349"/>
    </location>
</feature>
<gene>
    <name evidence="4" type="ORF">vB_SscM-1_110</name>
</gene>
<dbReference type="Gene3D" id="3.90.1720.10">
    <property type="entry name" value="endopeptidase domain like (from Nostoc punctiforme)"/>
    <property type="match status" value="1"/>
</dbReference>
<keyword evidence="5" id="KW-1185">Reference proteome</keyword>
<evidence type="ECO:0000256" key="2">
    <source>
        <dbReference type="SAM" id="MobiDB-lite"/>
    </source>
</evidence>
<sequence length="798" mass="90834">MYRKRNPVFRVDFITDDNNFTVMYDSSIKVEGSTIENRIRNFQTKNSMQDDSAVFQITLAGDTHWDKILTVNDIMKIYVNPNPADDNEGLILSGMISQVSKVGAYGNNQITYRITGQSFSKPFLKFGLGVIQEVQAVLPSTGWLVDGDRISFTGKSASAIMKGVLDEFVPLMKYNFTDGKDKGFGSIASHFNWDNLESWEELENLADATQLSNFDGSLKQMMDLITAKPFNELFFRNGKDDKTTDLIMRRTPFNPTQWNALDYETVTSEDLIEEDVGKSDVETYSIFTVLTPEIGKNLNSRMYSKPQYHKDLVDRYGYSKLEVDNMYVNLSSNGSSEDEDSGVDDDKGTQVATYDKVNNDLKNKTREVISNNKTGYIKELSGRYKNLRKEEAKKIVNEFVKKGKLSKDYYTKVTGNDEFSDGYEDTRPRATIEDVKKVLKEEFKDEKAFEGKKKKSNKKKATERLSKEFRYGNPTQAKRLVDEYVKYKGTPPGDEVYQKYVDSLKDIDNVTSDTGTDATDSPILTFSKMLFNWYHNNPNFYSGDIIVVGHHKYDLGKRLFVEDRQRNDVWEFYIESVEHSFDFQKGYTTTIGVTRGLKEATIPAGSPHRFKYFWGKSSDFTGGLLGEKSLAEMKKEAVEAKKNKKGSSGDSEGANDGGSLSKLEKFDGNLPKYDFKAREGNHFTTLQCTWYCYNRRAQLGIGLKISSNNWWHDAWKWKERSKADGYSGGSNPKQGAVVVWQAFTKEAPTKYGHVAFVEKVLDGGNKIKISEYNYNTPEAYGERTIPVTSAMYFIYDKG</sequence>
<dbReference type="InterPro" id="IPR007921">
    <property type="entry name" value="CHAP_dom"/>
</dbReference>
<evidence type="ECO:0000313" key="5">
    <source>
        <dbReference type="Proteomes" id="UP000224459"/>
    </source>
</evidence>
<dbReference type="Pfam" id="PF05257">
    <property type="entry name" value="CHAP"/>
    <property type="match status" value="1"/>
</dbReference>
<reference evidence="5" key="1">
    <citation type="submission" date="2016-04" db="EMBL/GenBank/DDBJ databases">
        <authorList>
            <person name="Gasior T."/>
        </authorList>
    </citation>
    <scope>NUCLEOTIDE SEQUENCE [LARGE SCALE GENOMIC DNA]</scope>
</reference>
<feature type="domain" description="Peptidase C51" evidence="3">
    <location>
        <begin position="663"/>
        <end position="795"/>
    </location>
</feature>
<dbReference type="PROSITE" id="PS50911">
    <property type="entry name" value="CHAP"/>
    <property type="match status" value="1"/>
</dbReference>
<evidence type="ECO:0000259" key="3">
    <source>
        <dbReference type="PROSITE" id="PS50911"/>
    </source>
</evidence>
<keyword evidence="1" id="KW-0929">Antimicrobial</keyword>
<feature type="region of interest" description="Disordered" evidence="2">
    <location>
        <begin position="639"/>
        <end position="662"/>
    </location>
</feature>
<name>A0A1X9I9L1_9CAUD</name>